<dbReference type="Pfam" id="PF13844">
    <property type="entry name" value="Glyco_transf_41"/>
    <property type="match status" value="1"/>
</dbReference>
<evidence type="ECO:0000256" key="6">
    <source>
        <dbReference type="SAM" id="MobiDB-lite"/>
    </source>
</evidence>
<keyword evidence="2" id="KW-0328">Glycosyltransferase</keyword>
<name>A0A931LUA6_FIMGI</name>
<dbReference type="Pfam" id="PF03692">
    <property type="entry name" value="CxxCxxCC"/>
    <property type="match status" value="1"/>
</dbReference>
<evidence type="ECO:0000256" key="2">
    <source>
        <dbReference type="ARBA" id="ARBA00022676"/>
    </source>
</evidence>
<feature type="domain" description="O-GlcNAc transferase C-terminal" evidence="7">
    <location>
        <begin position="537"/>
        <end position="691"/>
    </location>
</feature>
<sequence length="721" mass="80045">MSEGPARFAQSFAETSLARDHSTKRLESIVRKLDMIADKEISTRQRGRAPACKAGCDACCHRTVPVSLPEAIGIASQVGKKDDSALRERIKLYRARTAPFRAHEQEARVACPLLADGLCTVYDARPLFCRGLSSFDAGACASWRDGDEVSIPKVPGQMAVARELQDGLRSALERARLPHGLYDLGLALGALLEDRELAERCTADKLLLGHAELTDDLWPASDKSAIPPGPPTDAQENPTPRSLPGDPTGRLPVDPLLKRFHRLCNRSRFEEANELLRQGGKDAYKLLRAWAPLAYRSEADIDLWRDRFLEAVDQLEHSQFDPKEVFDAIEWFNTFAIAYQARDVRPLVEPLGRILCEKITARAVPDLAEPIEPRKPAGKRRVGYISFYLRNSHGSKWARGWIENHGDEIETYAFNLNRVSDEISRDWERLADHYYHLPGRVPAAARFIKDLKLDALIFTDIGMAGPNYQFGSMRLAPVQCTAWGHPVTSGLPTIDYYLSSDLMEPAGAEAHYTERLVRLPGSGLCYPAIDAAPTGKTRSDLGLPDTGPIVLMVQNLFKLAPKFDWIFKAISDRLGCPIVFVLSSLKSASDVIRRRLDATGVNAIWIDRVEKGDYLRLLQLADVSLDIPEWSGGNTTIETLLLGTPVVAIPGQFMRGNHSVAFHKIAGVPGLIAKDLDDYLDLACDFDRQRAAMVGVDAGALFHDKRPVRALDELLFKWSGR</sequence>
<dbReference type="InterPro" id="IPR005358">
    <property type="entry name" value="Puta_zinc/iron-chelating_dom"/>
</dbReference>
<protein>
    <submittedName>
        <fullName evidence="8">YkgJ family cysteine cluster protein</fullName>
    </submittedName>
</protein>
<dbReference type="AlphaFoldDB" id="A0A931LUA6"/>
<comment type="caution">
    <text evidence="8">The sequence shown here is derived from an EMBL/GenBank/DDBJ whole genome shotgun (WGS) entry which is preliminary data.</text>
</comment>
<dbReference type="Proteomes" id="UP000727962">
    <property type="component" value="Unassembled WGS sequence"/>
</dbReference>
<evidence type="ECO:0000256" key="4">
    <source>
        <dbReference type="ARBA" id="ARBA00022737"/>
    </source>
</evidence>
<dbReference type="PANTHER" id="PTHR44835">
    <property type="entry name" value="UDP-N-ACETYLGLUCOSAMINE--PEPTIDE N-ACETYLGLUCOSAMINYLTRANSFERASE SPINDLY-RELATED"/>
    <property type="match status" value="1"/>
</dbReference>
<feature type="region of interest" description="Disordered" evidence="6">
    <location>
        <begin position="218"/>
        <end position="252"/>
    </location>
</feature>
<evidence type="ECO:0000256" key="3">
    <source>
        <dbReference type="ARBA" id="ARBA00022679"/>
    </source>
</evidence>
<dbReference type="SUPFAM" id="SSF53756">
    <property type="entry name" value="UDP-Glycosyltransferase/glycogen phosphorylase"/>
    <property type="match status" value="1"/>
</dbReference>
<comment type="pathway">
    <text evidence="1">Protein modification; protein glycosylation.</text>
</comment>
<evidence type="ECO:0000256" key="5">
    <source>
        <dbReference type="ARBA" id="ARBA00022803"/>
    </source>
</evidence>
<proteinExistence type="predicted"/>
<evidence type="ECO:0000313" key="9">
    <source>
        <dbReference type="Proteomes" id="UP000727962"/>
    </source>
</evidence>
<dbReference type="GO" id="GO:0016757">
    <property type="term" value="F:glycosyltransferase activity"/>
    <property type="evidence" value="ECO:0007669"/>
    <property type="project" value="UniProtKB-KW"/>
</dbReference>
<evidence type="ECO:0000256" key="1">
    <source>
        <dbReference type="ARBA" id="ARBA00004922"/>
    </source>
</evidence>
<dbReference type="EMBL" id="JACOSL010000066">
    <property type="protein sequence ID" value="MBI1757598.1"/>
    <property type="molecule type" value="Genomic_DNA"/>
</dbReference>
<keyword evidence="5" id="KW-0802">TPR repeat</keyword>
<dbReference type="Gene3D" id="3.40.50.2000">
    <property type="entry name" value="Glycogen Phosphorylase B"/>
    <property type="match status" value="1"/>
</dbReference>
<gene>
    <name evidence="8" type="ORF">HYR64_10895</name>
</gene>
<dbReference type="InterPro" id="IPR051939">
    <property type="entry name" value="Glycosyltr_41/O-GlcNAc_trsf"/>
</dbReference>
<reference evidence="8" key="1">
    <citation type="submission" date="2020-07" db="EMBL/GenBank/DDBJ databases">
        <title>Huge and variable diversity of episymbiotic CPR bacteria and DPANN archaea in groundwater ecosystems.</title>
        <authorList>
            <person name="He C.Y."/>
            <person name="Keren R."/>
            <person name="Whittaker M."/>
            <person name="Farag I.F."/>
            <person name="Doudna J."/>
            <person name="Cate J.H.D."/>
            <person name="Banfield J.F."/>
        </authorList>
    </citation>
    <scope>NUCLEOTIDE SEQUENCE</scope>
    <source>
        <strain evidence="8">NC_groundwater_17_Pr7_B-0.1um_64_12</strain>
    </source>
</reference>
<dbReference type="Gene3D" id="3.40.50.11380">
    <property type="match status" value="1"/>
</dbReference>
<evidence type="ECO:0000313" key="8">
    <source>
        <dbReference type="EMBL" id="MBI1757598.1"/>
    </source>
</evidence>
<keyword evidence="4" id="KW-0677">Repeat</keyword>
<dbReference type="PANTHER" id="PTHR44835:SF1">
    <property type="entry name" value="PROTEIN O-GLCNAC TRANSFERASE"/>
    <property type="match status" value="1"/>
</dbReference>
<keyword evidence="3" id="KW-0808">Transferase</keyword>
<organism evidence="8 9">
    <name type="scientific">Fimbriimonas ginsengisoli</name>
    <dbReference type="NCBI Taxonomy" id="1005039"/>
    <lineage>
        <taxon>Bacteria</taxon>
        <taxon>Bacillati</taxon>
        <taxon>Armatimonadota</taxon>
        <taxon>Fimbriimonadia</taxon>
        <taxon>Fimbriimonadales</taxon>
        <taxon>Fimbriimonadaceae</taxon>
        <taxon>Fimbriimonas</taxon>
    </lineage>
</organism>
<accession>A0A931LUA6</accession>
<evidence type="ECO:0000259" key="7">
    <source>
        <dbReference type="Pfam" id="PF13844"/>
    </source>
</evidence>
<dbReference type="InterPro" id="IPR029489">
    <property type="entry name" value="OGT/SEC/SPY_C"/>
</dbReference>